<evidence type="ECO:0000313" key="4">
    <source>
        <dbReference type="Proteomes" id="UP001310594"/>
    </source>
</evidence>
<feature type="region of interest" description="Disordered" evidence="1">
    <location>
        <begin position="1"/>
        <end position="187"/>
    </location>
</feature>
<dbReference type="Proteomes" id="UP001310594">
    <property type="component" value="Unassembled WGS sequence"/>
</dbReference>
<dbReference type="InterPro" id="IPR011993">
    <property type="entry name" value="PH-like_dom_sf"/>
</dbReference>
<gene>
    <name evidence="3" type="ORF">LTR97_009408</name>
</gene>
<accession>A0AAN7WBI0</accession>
<comment type="caution">
    <text evidence="3">The sequence shown here is derived from an EMBL/GenBank/DDBJ whole genome shotgun (WGS) entry which is preliminary data.</text>
</comment>
<dbReference type="PANTHER" id="PTHR38700">
    <property type="entry name" value="YALI0E22418P"/>
    <property type="match status" value="1"/>
</dbReference>
<feature type="compositionally biased region" description="Polar residues" evidence="1">
    <location>
        <begin position="805"/>
        <end position="821"/>
    </location>
</feature>
<name>A0AAN7WBI0_9PEZI</name>
<sequence>MDDAISSPQRVSRYRSQRRAQQAQQEEDTPEVPPIPQEDAPADNGPARTRSRYHRKNANGQRPVTARDQDGHNAPQSPPVPTALPLTASVPQHQRSKSTAQRYHERHASPPVQLRASDERGGNVDADGYGDDEVGAYRANDYDATREVARPVMPPSQPSGELFPPPRPDVSTERPVTKDGPPASNKISATRSTSELLKYADFEDEDDRGGCFGLFKRKRGEASPGADGKASKTKPPPALQDIPVSAINAGDRKVLVECGKSKTMFPVTSTTTTVDIIKSAANCMSERINPRSAVLLENFGSVGVQRPLRRYEHVWDVMNSWDNDKQNSLILLDPGTGSSEVELSVAGVPHKKPGDIEWLMTYSQKVGKWDKRTILLRPDGQVLVLKDPSKPKEADSICHLSDFDIYTPTQEKARKKIKPPKKHCFAVKSQQKSIMFESTQNFVHFFCTNDRQTADDFYAAIQGWRSWYLVNVMDEGKKPKVPVVGRRSIDHEAGARHNAHKPGESFDSHYQLGSFRPLVDFNEFGDRPSTAKSANGPVANGFVKSANQFDPMVSPERRRSTRVKQPLVTLGNKVLADDEPLANLPERHKSVKMKQHPPVALGGKILTDDEPLANLERQTSRDQKRASIDNTRPDEFAAKGLLGRTYSQRQREQVEKENHKQQAFVEGPNLLNSGYNGDREEHESRRRSLDLPQRGKSTRTRPEPRANGSGGDVKRNKSTRQPGGSGSGSGSGSGDLGRSASTRAREKMPAPLVDLRPQYQAPPQHVKKGKGHIPEQVHPGGLIEAATSPEDLIGAPPATDWRGRNGQNGSPNLQPPQQGSQHRSRSRPEQRPSTSRSPHSGDNGAFTGEGLLAGQHAQSGWGGGDRGRGVADNRSNGKPLVDMSEPSKFVPGSLLNKVDRHHGQQKPVIDRENGA</sequence>
<feature type="region of interest" description="Disordered" evidence="1">
    <location>
        <begin position="216"/>
        <end position="241"/>
    </location>
</feature>
<feature type="compositionally biased region" description="Polar residues" evidence="1">
    <location>
        <begin position="831"/>
        <end position="840"/>
    </location>
</feature>
<feature type="domain" description="PH" evidence="2">
    <location>
        <begin position="358"/>
        <end position="462"/>
    </location>
</feature>
<organism evidence="3 4">
    <name type="scientific">Elasticomyces elasticus</name>
    <dbReference type="NCBI Taxonomy" id="574655"/>
    <lineage>
        <taxon>Eukaryota</taxon>
        <taxon>Fungi</taxon>
        <taxon>Dikarya</taxon>
        <taxon>Ascomycota</taxon>
        <taxon>Pezizomycotina</taxon>
        <taxon>Dothideomycetes</taxon>
        <taxon>Dothideomycetidae</taxon>
        <taxon>Mycosphaerellales</taxon>
        <taxon>Teratosphaeriaceae</taxon>
        <taxon>Elasticomyces</taxon>
    </lineage>
</organism>
<reference evidence="3" key="1">
    <citation type="submission" date="2023-08" db="EMBL/GenBank/DDBJ databases">
        <title>Black Yeasts Isolated from many extreme environments.</title>
        <authorList>
            <person name="Coleine C."/>
            <person name="Stajich J.E."/>
            <person name="Selbmann L."/>
        </authorList>
    </citation>
    <scope>NUCLEOTIDE SEQUENCE</scope>
    <source>
        <strain evidence="3">CCFEE 5810</strain>
    </source>
</reference>
<feature type="compositionally biased region" description="Polar residues" evidence="1">
    <location>
        <begin position="89"/>
        <end position="101"/>
    </location>
</feature>
<feature type="compositionally biased region" description="Basic and acidic residues" evidence="1">
    <location>
        <begin position="897"/>
        <end position="915"/>
    </location>
</feature>
<evidence type="ECO:0000256" key="1">
    <source>
        <dbReference type="SAM" id="MobiDB-lite"/>
    </source>
</evidence>
<dbReference type="Pfam" id="PF00169">
    <property type="entry name" value="PH"/>
    <property type="match status" value="1"/>
</dbReference>
<feature type="compositionally biased region" description="Gly residues" evidence="1">
    <location>
        <begin position="723"/>
        <end position="735"/>
    </location>
</feature>
<feature type="compositionally biased region" description="Basic and acidic residues" evidence="1">
    <location>
        <begin position="140"/>
        <end position="149"/>
    </location>
</feature>
<dbReference type="SUPFAM" id="SSF50729">
    <property type="entry name" value="PH domain-like"/>
    <property type="match status" value="1"/>
</dbReference>
<dbReference type="InterPro" id="IPR001849">
    <property type="entry name" value="PH_domain"/>
</dbReference>
<evidence type="ECO:0000313" key="3">
    <source>
        <dbReference type="EMBL" id="KAK5694817.1"/>
    </source>
</evidence>
<feature type="compositionally biased region" description="Basic and acidic residues" evidence="1">
    <location>
        <begin position="649"/>
        <end position="660"/>
    </location>
</feature>
<dbReference type="SUPFAM" id="SSF54236">
    <property type="entry name" value="Ubiquitin-like"/>
    <property type="match status" value="1"/>
</dbReference>
<dbReference type="PANTHER" id="PTHR38700:SF1">
    <property type="entry name" value="PH DOMAIN-CONTAINING PROTEIN"/>
    <property type="match status" value="1"/>
</dbReference>
<feature type="compositionally biased region" description="Basic and acidic residues" evidence="1">
    <location>
        <begin position="677"/>
        <end position="689"/>
    </location>
</feature>
<dbReference type="InterPro" id="IPR029071">
    <property type="entry name" value="Ubiquitin-like_domsf"/>
</dbReference>
<proteinExistence type="predicted"/>
<dbReference type="Gene3D" id="2.30.29.30">
    <property type="entry name" value="Pleckstrin-homology domain (PH domain)/Phosphotyrosine-binding domain (PTB)"/>
    <property type="match status" value="1"/>
</dbReference>
<feature type="compositionally biased region" description="Low complexity" evidence="1">
    <location>
        <begin position="1"/>
        <end position="11"/>
    </location>
</feature>
<protein>
    <recommendedName>
        <fullName evidence="2">PH domain-containing protein</fullName>
    </recommendedName>
</protein>
<dbReference type="EMBL" id="JAVRQU010000015">
    <property type="protein sequence ID" value="KAK5694817.1"/>
    <property type="molecule type" value="Genomic_DNA"/>
</dbReference>
<feature type="compositionally biased region" description="Basic and acidic residues" evidence="1">
    <location>
        <begin position="618"/>
        <end position="637"/>
    </location>
</feature>
<feature type="compositionally biased region" description="Pro residues" evidence="1">
    <location>
        <begin position="152"/>
        <end position="168"/>
    </location>
</feature>
<dbReference type="AlphaFoldDB" id="A0AAN7WBI0"/>
<feature type="region of interest" description="Disordered" evidence="1">
    <location>
        <begin position="586"/>
        <end position="915"/>
    </location>
</feature>
<dbReference type="Gene3D" id="3.10.20.90">
    <property type="entry name" value="Phosphatidylinositol 3-kinase Catalytic Subunit, Chain A, domain 1"/>
    <property type="match status" value="1"/>
</dbReference>
<evidence type="ECO:0000259" key="2">
    <source>
        <dbReference type="Pfam" id="PF00169"/>
    </source>
</evidence>